<evidence type="ECO:0000313" key="2">
    <source>
        <dbReference type="EMBL" id="SDF65625.1"/>
    </source>
</evidence>
<reference evidence="2 3" key="1">
    <citation type="submission" date="2016-10" db="EMBL/GenBank/DDBJ databases">
        <authorList>
            <person name="de Groot N.N."/>
        </authorList>
    </citation>
    <scope>NUCLEOTIDE SEQUENCE [LARGE SCALE GENOMIC DNA]</scope>
    <source>
        <strain evidence="2 3">DSM 569</strain>
    </source>
</reference>
<dbReference type="Gene3D" id="2.40.50.140">
    <property type="entry name" value="Nucleic acid-binding proteins"/>
    <property type="match status" value="1"/>
</dbReference>
<dbReference type="GO" id="GO:0003676">
    <property type="term" value="F:nucleic acid binding"/>
    <property type="evidence" value="ECO:0007669"/>
    <property type="project" value="InterPro"/>
</dbReference>
<dbReference type="EMBL" id="FNBS01000019">
    <property type="protein sequence ID" value="SDF65625.1"/>
    <property type="molecule type" value="Genomic_DNA"/>
</dbReference>
<sequence length="287" mass="32245">MADNKTVLGETLSLSSPEWAPIIASKTQDQILTGRISGIEKIKINDQVMECAVVFYGDIKVYIPFEWMGIPREDWTIVRSMMGAEIDFVIRHIDAARKITLASREYAMKLRRELELPKHKVGDKILIRIDAVGKNEVIAEVYGVETRIPKTEVEYGYVGNLNDYVQVGDKVPAVIKELDAEKGIVKVSIKEAKPDPREKIGIKYVKGGEYFGIVIGRRIFPKKDDIVELIFVELEKGITAACITPPWKAEKLQDLKPGDAVNVKIVGISRSKNIYGHIIRKQRKGAV</sequence>
<dbReference type="InterPro" id="IPR003029">
    <property type="entry name" value="S1_domain"/>
</dbReference>
<dbReference type="InterPro" id="IPR012340">
    <property type="entry name" value="NA-bd_OB-fold"/>
</dbReference>
<organism evidence="2 3">
    <name type="scientific">Thermoanaerobacter thermohydrosulfuricus</name>
    <name type="common">Clostridium thermohydrosulfuricum</name>
    <dbReference type="NCBI Taxonomy" id="1516"/>
    <lineage>
        <taxon>Bacteria</taxon>
        <taxon>Bacillati</taxon>
        <taxon>Bacillota</taxon>
        <taxon>Clostridia</taxon>
        <taxon>Thermoanaerobacterales</taxon>
        <taxon>Thermoanaerobacteraceae</taxon>
        <taxon>Thermoanaerobacter</taxon>
    </lineage>
</organism>
<evidence type="ECO:0000313" key="3">
    <source>
        <dbReference type="Proteomes" id="UP000183404"/>
    </source>
</evidence>
<dbReference type="RefSeq" id="WP_143597661.1">
    <property type="nucleotide sequence ID" value="NZ_FNBS01000019.1"/>
</dbReference>
<accession>A0A1G7MUX5</accession>
<keyword evidence="2" id="KW-0689">Ribosomal protein</keyword>
<keyword evidence="2" id="KW-0687">Ribonucleoprotein</keyword>
<dbReference type="AlphaFoldDB" id="A0A1G7MUX5"/>
<protein>
    <submittedName>
        <fullName evidence="2">Small subunit ribosomal protein S1</fullName>
    </submittedName>
</protein>
<name>A0A1G7MUX5_THETY</name>
<gene>
    <name evidence="2" type="ORF">SAMN04244560_01031</name>
</gene>
<dbReference type="GO" id="GO:0005840">
    <property type="term" value="C:ribosome"/>
    <property type="evidence" value="ECO:0007669"/>
    <property type="project" value="UniProtKB-KW"/>
</dbReference>
<feature type="domain" description="S1 motif" evidence="1">
    <location>
        <begin position="122"/>
        <end position="190"/>
    </location>
</feature>
<evidence type="ECO:0000259" key="1">
    <source>
        <dbReference type="PROSITE" id="PS50126"/>
    </source>
</evidence>
<dbReference type="Proteomes" id="UP000183404">
    <property type="component" value="Unassembled WGS sequence"/>
</dbReference>
<dbReference type="PROSITE" id="PS50126">
    <property type="entry name" value="S1"/>
    <property type="match status" value="1"/>
</dbReference>
<proteinExistence type="predicted"/>
<dbReference type="SMART" id="SM00316">
    <property type="entry name" value="S1"/>
    <property type="match status" value="1"/>
</dbReference>
<dbReference type="SUPFAM" id="SSF50249">
    <property type="entry name" value="Nucleic acid-binding proteins"/>
    <property type="match status" value="1"/>
</dbReference>